<dbReference type="InterPro" id="IPR011761">
    <property type="entry name" value="ATP-grasp"/>
</dbReference>
<proteinExistence type="predicted"/>
<evidence type="ECO:0000259" key="2">
    <source>
        <dbReference type="PROSITE" id="PS50975"/>
    </source>
</evidence>
<dbReference type="InterPro" id="IPR013815">
    <property type="entry name" value="ATP_grasp_subdomain_1"/>
</dbReference>
<comment type="caution">
    <text evidence="3">The sequence shown here is derived from an EMBL/GenBank/DDBJ whole genome shotgun (WGS) entry which is preliminary data.</text>
</comment>
<keyword evidence="1" id="KW-0547">Nucleotide-binding</keyword>
<dbReference type="Gene3D" id="3.40.50.20">
    <property type="match status" value="1"/>
</dbReference>
<evidence type="ECO:0000313" key="3">
    <source>
        <dbReference type="EMBL" id="GHG05385.1"/>
    </source>
</evidence>
<dbReference type="Gene3D" id="3.30.470.20">
    <property type="entry name" value="ATP-grasp fold, B domain"/>
    <property type="match status" value="1"/>
</dbReference>
<organism evidence="3 4">
    <name type="scientific">Deinococcus piscis</name>
    <dbReference type="NCBI Taxonomy" id="394230"/>
    <lineage>
        <taxon>Bacteria</taxon>
        <taxon>Thermotogati</taxon>
        <taxon>Deinococcota</taxon>
        <taxon>Deinococci</taxon>
        <taxon>Deinococcales</taxon>
        <taxon>Deinococcaceae</taxon>
        <taxon>Deinococcus</taxon>
    </lineage>
</organism>
<feature type="domain" description="ATP-grasp" evidence="2">
    <location>
        <begin position="117"/>
        <end position="295"/>
    </location>
</feature>
<gene>
    <name evidence="3" type="ORF">GCM10017783_17440</name>
</gene>
<dbReference type="Proteomes" id="UP000632154">
    <property type="component" value="Unassembled WGS sequence"/>
</dbReference>
<dbReference type="Gene3D" id="3.30.1490.20">
    <property type="entry name" value="ATP-grasp fold, A domain"/>
    <property type="match status" value="1"/>
</dbReference>
<evidence type="ECO:0000313" key="4">
    <source>
        <dbReference type="Proteomes" id="UP000632154"/>
    </source>
</evidence>
<keyword evidence="4" id="KW-1185">Reference proteome</keyword>
<dbReference type="InterPro" id="IPR048764">
    <property type="entry name" value="PylC_N"/>
</dbReference>
<keyword evidence="1" id="KW-0067">ATP-binding</keyword>
<dbReference type="SUPFAM" id="SSF56059">
    <property type="entry name" value="Glutathione synthetase ATP-binding domain-like"/>
    <property type="match status" value="1"/>
</dbReference>
<name>A0ABQ3K7H0_9DEIO</name>
<dbReference type="RefSeq" id="WP_189643306.1">
    <property type="nucleotide sequence ID" value="NZ_BNAL01000021.1"/>
</dbReference>
<evidence type="ECO:0000256" key="1">
    <source>
        <dbReference type="PROSITE-ProRule" id="PRU00409"/>
    </source>
</evidence>
<sequence>MNVLVSSAGRRTSLVNLFRTAVQPLGGRVIAADMDPLAPALYLADQAVRVPRVTAPEYIPELLKLVERHAVNLLVPTIDTELPVLAEAQEQFRALGCRVHISSAQFVQITGDKWLTAQEFAEQGIRVPRSWLPEQVSGPLSTAQDLPDKLFLKPRDGSASMHTYSVQRSNLLDMLQQVPNAIVQEEIVGKEITIDAFIGQDGTPVHFVPRARIRTLGGESIQGVTLPGEERLTAFLNTVLVAAAKLGGRGAITLQAFDTGSEYILLEINPRFGGGYPLGHAAGGAYPEWLLQELAGERILPRLGQYEVGLYMTRANTEIFTREPKW</sequence>
<dbReference type="EMBL" id="BNAL01000021">
    <property type="protein sequence ID" value="GHG05385.1"/>
    <property type="molecule type" value="Genomic_DNA"/>
</dbReference>
<dbReference type="PROSITE" id="PS50975">
    <property type="entry name" value="ATP_GRASP"/>
    <property type="match status" value="1"/>
</dbReference>
<dbReference type="Pfam" id="PF21360">
    <property type="entry name" value="PylC-like_N"/>
    <property type="match status" value="1"/>
</dbReference>
<reference evidence="4" key="1">
    <citation type="journal article" date="2019" name="Int. J. Syst. Evol. Microbiol.">
        <title>The Global Catalogue of Microorganisms (GCM) 10K type strain sequencing project: providing services to taxonomists for standard genome sequencing and annotation.</title>
        <authorList>
            <consortium name="The Broad Institute Genomics Platform"/>
            <consortium name="The Broad Institute Genome Sequencing Center for Infectious Disease"/>
            <person name="Wu L."/>
            <person name="Ma J."/>
        </authorList>
    </citation>
    <scope>NUCLEOTIDE SEQUENCE [LARGE SCALE GENOMIC DNA]</scope>
    <source>
        <strain evidence="4">CGMCC 1.18439</strain>
    </source>
</reference>
<dbReference type="NCBIfam" id="NF009405">
    <property type="entry name" value="PRK12767.1-4"/>
    <property type="match status" value="1"/>
</dbReference>
<protein>
    <submittedName>
        <fullName evidence="3">Carbamoyl phosphate synthase</fullName>
    </submittedName>
</protein>
<accession>A0ABQ3K7H0</accession>
<dbReference type="Pfam" id="PF15632">
    <property type="entry name" value="ATPgrasp_Ter"/>
    <property type="match status" value="1"/>
</dbReference>